<dbReference type="AlphaFoldDB" id="A0AA96J8Z8"/>
<feature type="binding site" evidence="3">
    <location>
        <position position="50"/>
    </location>
    <ligand>
        <name>thiamine diphosphate</name>
        <dbReference type="ChEBI" id="CHEBI:58937"/>
    </ligand>
</feature>
<dbReference type="Pfam" id="PF02776">
    <property type="entry name" value="TPP_enzyme_N"/>
    <property type="match status" value="1"/>
</dbReference>
<evidence type="ECO:0000313" key="8">
    <source>
        <dbReference type="EMBL" id="WNM25845.1"/>
    </source>
</evidence>
<comment type="caution">
    <text evidence="3">Lacks conserved residue(s) required for the propagation of feature annotation.</text>
</comment>
<dbReference type="InterPro" id="IPR047212">
    <property type="entry name" value="TPP_POXB-like"/>
</dbReference>
<comment type="cofactor">
    <cofactor evidence="3">
        <name>FAD</name>
        <dbReference type="ChEBI" id="CHEBI:57692"/>
    </cofactor>
    <text evidence="3">Binds 1 FAD per subunit.</text>
</comment>
<dbReference type="PANTHER" id="PTHR42981:SF2">
    <property type="entry name" value="PYRUVATE DEHYDROGENASE [UBIQUINONE]"/>
    <property type="match status" value="1"/>
</dbReference>
<dbReference type="SUPFAM" id="SSF52467">
    <property type="entry name" value="DHS-like NAD/FAD-binding domain"/>
    <property type="match status" value="1"/>
</dbReference>
<keyword evidence="9" id="KW-1185">Reference proteome</keyword>
<keyword evidence="3" id="KW-0547">Nucleotide-binding</keyword>
<dbReference type="CDD" id="cd02014">
    <property type="entry name" value="TPP_POX"/>
    <property type="match status" value="1"/>
</dbReference>
<dbReference type="InterPro" id="IPR029061">
    <property type="entry name" value="THDP-binding"/>
</dbReference>
<dbReference type="RefSeq" id="WP_313501412.1">
    <property type="nucleotide sequence ID" value="NZ_CP134879.1"/>
</dbReference>
<comment type="subunit">
    <text evidence="3">Homotetramer.</text>
</comment>
<comment type="similarity">
    <text evidence="1 3 4">Belongs to the TPP enzyme family.</text>
</comment>
<name>A0AA96J8Z8_9MICO</name>
<dbReference type="InterPro" id="IPR012001">
    <property type="entry name" value="Thiamin_PyroP_enz_TPP-bd_dom"/>
</dbReference>
<evidence type="ECO:0000259" key="6">
    <source>
        <dbReference type="Pfam" id="PF02775"/>
    </source>
</evidence>
<reference evidence="8 9" key="1">
    <citation type="submission" date="2023-09" db="EMBL/GenBank/DDBJ databases">
        <title>Demequina sp. a novel bacteria isolated from Capsicum annuum.</title>
        <authorList>
            <person name="Humaira Z."/>
            <person name="Lee J."/>
            <person name="Cho D."/>
        </authorList>
    </citation>
    <scope>NUCLEOTIDE SEQUENCE [LARGE SCALE GENOMIC DNA]</scope>
    <source>
        <strain evidence="8 9">OYTSA14</strain>
    </source>
</reference>
<accession>A0AA96J8Z8</accession>
<feature type="binding site" evidence="3">
    <location>
        <begin position="407"/>
        <end position="409"/>
    </location>
    <ligand>
        <name>thiamine diphosphate</name>
        <dbReference type="ChEBI" id="CHEBI:58937"/>
    </ligand>
</feature>
<keyword evidence="3 8" id="KW-0830">Ubiquinone</keyword>
<dbReference type="InterPro" id="IPR044261">
    <property type="entry name" value="Pyruvate_dehydrogenase"/>
</dbReference>
<dbReference type="Pfam" id="PF02775">
    <property type="entry name" value="TPP_enzyme_C"/>
    <property type="match status" value="1"/>
</dbReference>
<dbReference type="InterPro" id="IPR012000">
    <property type="entry name" value="Thiamin_PyroP_enz_cen_dom"/>
</dbReference>
<keyword evidence="3" id="KW-0479">Metal-binding</keyword>
<dbReference type="Gene3D" id="3.40.50.970">
    <property type="match status" value="2"/>
</dbReference>
<dbReference type="EMBL" id="CP134879">
    <property type="protein sequence ID" value="WNM25845.1"/>
    <property type="molecule type" value="Genomic_DNA"/>
</dbReference>
<keyword evidence="2 3" id="KW-0786">Thiamine pyrophosphate</keyword>
<proteinExistence type="inferred from homology"/>
<dbReference type="GO" id="GO:0048039">
    <property type="term" value="F:ubiquinone binding"/>
    <property type="evidence" value="ECO:0007669"/>
    <property type="project" value="UniProtKB-UniRule"/>
</dbReference>
<keyword evidence="3" id="KW-0472">Membrane</keyword>
<dbReference type="Proteomes" id="UP001304125">
    <property type="component" value="Chromosome"/>
</dbReference>
<feature type="binding site" evidence="3">
    <location>
        <position position="434"/>
    </location>
    <ligand>
        <name>Mg(2+)</name>
        <dbReference type="ChEBI" id="CHEBI:18420"/>
    </ligand>
</feature>
<keyword evidence="3" id="KW-0446">Lipid-binding</keyword>
<dbReference type="Gene3D" id="3.40.50.1220">
    <property type="entry name" value="TPP-binding domain"/>
    <property type="match status" value="1"/>
</dbReference>
<feature type="region of interest" description="FAD-binding domain" evidence="3">
    <location>
        <begin position="183"/>
        <end position="334"/>
    </location>
</feature>
<dbReference type="NCBIfam" id="NF006591">
    <property type="entry name" value="PRK09124.1"/>
    <property type="match status" value="1"/>
</dbReference>
<evidence type="ECO:0000256" key="3">
    <source>
        <dbReference type="HAMAP-Rule" id="MF_00850"/>
    </source>
</evidence>
<evidence type="ECO:0000256" key="4">
    <source>
        <dbReference type="RuleBase" id="RU362132"/>
    </source>
</evidence>
<keyword evidence="3" id="KW-0460">Magnesium</keyword>
<dbReference type="InterPro" id="IPR029035">
    <property type="entry name" value="DHS-like_NAD/FAD-binding_dom"/>
</dbReference>
<feature type="binding site" evidence="3">
    <location>
        <begin position="461"/>
        <end position="467"/>
    </location>
    <ligand>
        <name>thiamine diphosphate</name>
        <dbReference type="ChEBI" id="CHEBI:58937"/>
    </ligand>
</feature>
<feature type="site" description="Moves into active site upon enzyme activation, plays a role in electron transfer" evidence="3">
    <location>
        <position position="466"/>
    </location>
</feature>
<feature type="binding site" evidence="3">
    <location>
        <begin position="274"/>
        <end position="278"/>
    </location>
    <ligand>
        <name>FAD</name>
        <dbReference type="ChEBI" id="CHEBI:57692"/>
    </ligand>
</feature>
<keyword evidence="3" id="KW-0274">FAD</keyword>
<dbReference type="GO" id="GO:0005886">
    <property type="term" value="C:plasma membrane"/>
    <property type="evidence" value="ECO:0007669"/>
    <property type="project" value="UniProtKB-SubCell"/>
</dbReference>
<dbReference type="InterPro" id="IPR011766">
    <property type="entry name" value="TPP_enzyme_TPP-bd"/>
</dbReference>
<comment type="function">
    <text evidence="3">A peripheral cell membrane enzyme that catalyzes the oxidative decarboxylation of pyruvate to form acetate and CO(2). It channels electrons from the cytoplasm to the respiratory chain at the cell membrane via ubiquinone.</text>
</comment>
<evidence type="ECO:0000313" key="9">
    <source>
        <dbReference type="Proteomes" id="UP001304125"/>
    </source>
</evidence>
<gene>
    <name evidence="3 8" type="primary">poxB</name>
    <name evidence="8" type="ORF">RN606_06760</name>
</gene>
<dbReference type="GO" id="GO:0052737">
    <property type="term" value="F:pyruvate dehydrogenase (quinone) activity"/>
    <property type="evidence" value="ECO:0007669"/>
    <property type="project" value="UniProtKB-UniRule"/>
</dbReference>
<protein>
    <recommendedName>
        <fullName evidence="3">Pyruvate dehydrogenase [ubiquinone]</fullName>
        <ecNumber evidence="3">1.2.5.1</ecNumber>
    </recommendedName>
    <alternativeName>
        <fullName evidence="3">Pyruvate oxidase</fullName>
        <shortName evidence="3">POX</shortName>
    </alternativeName>
    <alternativeName>
        <fullName evidence="3">Pyruvate:ubiquinone-8 oxidoreductase</fullName>
    </alternativeName>
</protein>
<evidence type="ECO:0000259" key="5">
    <source>
        <dbReference type="Pfam" id="PF00205"/>
    </source>
</evidence>
<keyword evidence="3" id="KW-1003">Cell membrane</keyword>
<dbReference type="InterPro" id="IPR047211">
    <property type="entry name" value="POXB-like"/>
</dbReference>
<evidence type="ECO:0000256" key="1">
    <source>
        <dbReference type="ARBA" id="ARBA00007812"/>
    </source>
</evidence>
<dbReference type="PANTHER" id="PTHR42981">
    <property type="entry name" value="PYRUVATE DEHYDROGENASE [UBIQUINONE]"/>
    <property type="match status" value="1"/>
</dbReference>
<dbReference type="Pfam" id="PF00205">
    <property type="entry name" value="TPP_enzyme_M"/>
    <property type="match status" value="1"/>
</dbReference>
<dbReference type="FunFam" id="3.40.50.1220:FF:000013">
    <property type="entry name" value="Pyruvate dehydrogenase [ubiquinone]"/>
    <property type="match status" value="1"/>
</dbReference>
<comment type="domain">
    <text evidence="3">Has 4 domains; the Pyr domain which binds the pyrimidine moiety of the thiamine pyrophosphate cofactor, the FAD-binding domain, the PP-binding domain which binds the pyrophosphate portion of thiamine pyrophosphate and the C-terminal membrane binding region. The C-terminus is held closely against the rest of the protein and covers the active site; during activation it unfolds from the rest of the protein and forms an amphipathic helix upon membrane binding, exposing the active site.</text>
</comment>
<dbReference type="SUPFAM" id="SSF52518">
    <property type="entry name" value="Thiamin diphosphate-binding fold (THDP-binding)"/>
    <property type="match status" value="2"/>
</dbReference>
<keyword evidence="3 8" id="KW-0670">Pyruvate</keyword>
<evidence type="ECO:0000256" key="2">
    <source>
        <dbReference type="ARBA" id="ARBA00023052"/>
    </source>
</evidence>
<dbReference type="CDD" id="cd07039">
    <property type="entry name" value="TPP_PYR_POX"/>
    <property type="match status" value="1"/>
</dbReference>
<dbReference type="GO" id="GO:0030976">
    <property type="term" value="F:thiamine pyrophosphate binding"/>
    <property type="evidence" value="ECO:0007669"/>
    <property type="project" value="UniProtKB-UniRule"/>
</dbReference>
<comment type="subcellular location">
    <subcellularLocation>
        <location evidence="3">Cell membrane</location>
        <topology evidence="3">Peripheral membrane protein</topology>
        <orientation evidence="3">Cytoplasmic side</orientation>
    </subcellularLocation>
</comment>
<feature type="domain" description="Thiamine pyrophosphate enzyme TPP-binding" evidence="6">
    <location>
        <begin position="380"/>
        <end position="526"/>
    </location>
</feature>
<sequence length="581" mass="62533">MAKTVAHTFIDTLVRAGVRRIWGIAGDSLNALTDALREDGRIEWMHTRHEEAAAFAAGADADVTGRIAVLAGSSGPGNLHFINGLYDAQRNHVPVLAVASHIPLDQIGSNYFQETHPQELYRELSVYSELVSDASQLPWVLETAMRTAIERKGVAVVTVPSDIFFQPAPARRPTAPIVAAAPRIVPSVAELQAAAKALDAAGRITILAGSGVAGAHAEVLALAERLQAPIVHAMRGKEHIEYDNPYDVGMTGLIGFASGYRAMERADALLMLGTDFPYRQFYPDSATIIQVDIRGENLGRRTPIDLGLVGDVASTSEALLPLLRVGRDGKHLKDSVKHYERTRKDLDALAYDDGRKPIHPQFLTRTVSRVAADDAIFTADVGSPTVWAARYLEMTEHRRLLGSFNHGSMANALSQALGAQADDRARQVIALSGDGGLTMLMGELLTAVQNDLPVKVVVSNNSSLNFVELEMKAAGIPTYATGLKNPDFAAVARAMGIAGIRVEDGRDLEDALRTALATPGPVLVDVVTARDELTLPPTVTGAQARGFALWALKTVMSGRGDELLDLADTNVWRRVLRGRQH</sequence>
<keyword evidence="3 8" id="KW-0560">Oxidoreductase</keyword>
<dbReference type="EC" id="1.2.5.1" evidence="3"/>
<comment type="catalytic activity">
    <reaction evidence="3">
        <text>a ubiquinone + pyruvate + H2O = a ubiquinol + acetate + CO2</text>
        <dbReference type="Rhea" id="RHEA:27405"/>
        <dbReference type="Rhea" id="RHEA-COMP:9565"/>
        <dbReference type="Rhea" id="RHEA-COMP:9566"/>
        <dbReference type="ChEBI" id="CHEBI:15361"/>
        <dbReference type="ChEBI" id="CHEBI:15377"/>
        <dbReference type="ChEBI" id="CHEBI:16389"/>
        <dbReference type="ChEBI" id="CHEBI:16526"/>
        <dbReference type="ChEBI" id="CHEBI:17976"/>
        <dbReference type="ChEBI" id="CHEBI:30089"/>
        <dbReference type="EC" id="1.2.5.1"/>
    </reaction>
</comment>
<dbReference type="HAMAP" id="MF_00850">
    <property type="entry name" value="POX"/>
    <property type="match status" value="1"/>
</dbReference>
<feature type="region of interest" description="Membrane-binding domain" evidence="3">
    <location>
        <begin position="532"/>
        <end position="573"/>
    </location>
</feature>
<feature type="domain" description="Thiamine pyrophosphate enzyme central" evidence="5">
    <location>
        <begin position="191"/>
        <end position="319"/>
    </location>
</feature>
<dbReference type="InterPro" id="IPR047210">
    <property type="entry name" value="TPP_PYR_POXB-like"/>
</dbReference>
<dbReference type="GO" id="GO:0000287">
    <property type="term" value="F:magnesium ion binding"/>
    <property type="evidence" value="ECO:0007669"/>
    <property type="project" value="UniProtKB-UniRule"/>
</dbReference>
<comment type="cofactor">
    <cofactor evidence="3">
        <name>thiamine diphosphate</name>
        <dbReference type="ChEBI" id="CHEBI:58937"/>
    </cofactor>
    <text evidence="3">Binds 1 thiamine pyrophosphate per subunit.</text>
</comment>
<feature type="binding site" evidence="3">
    <location>
        <begin position="434"/>
        <end position="436"/>
    </location>
    <ligand>
        <name>thiamine diphosphate</name>
        <dbReference type="ChEBI" id="CHEBI:58937"/>
    </ligand>
</feature>
<evidence type="ECO:0000259" key="7">
    <source>
        <dbReference type="Pfam" id="PF02776"/>
    </source>
</evidence>
<feature type="binding site" evidence="3">
    <location>
        <begin position="251"/>
        <end position="254"/>
    </location>
    <ligand>
        <name>FAD</name>
        <dbReference type="ChEBI" id="CHEBI:57692"/>
    </ligand>
</feature>
<comment type="activity regulation">
    <text evidence="3">The C-terminus inhibits activity; it has to move for the enzyme to be active. Activated by lipid-binding, which occurs via the C-terminus.</text>
</comment>
<comment type="cofactor">
    <cofactor evidence="3">
        <name>Mg(2+)</name>
        <dbReference type="ChEBI" id="CHEBI:18420"/>
    </cofactor>
    <text evidence="3">Binds 1 Mg(2+) ion per subunit.</text>
</comment>
<dbReference type="GO" id="GO:0050660">
    <property type="term" value="F:flavin adenine dinucleotide binding"/>
    <property type="evidence" value="ECO:0007669"/>
    <property type="project" value="UniProtKB-UniRule"/>
</dbReference>
<feature type="domain" description="Thiamine pyrophosphate enzyme N-terminal TPP-binding" evidence="7">
    <location>
        <begin position="4"/>
        <end position="115"/>
    </location>
</feature>
<feature type="binding site" evidence="3">
    <location>
        <position position="292"/>
    </location>
    <ligand>
        <name>FAD</name>
        <dbReference type="ChEBI" id="CHEBI:57692"/>
    </ligand>
</feature>
<organism evidence="8 9">
    <name type="scientific">Demequina capsici</name>
    <dbReference type="NCBI Taxonomy" id="3075620"/>
    <lineage>
        <taxon>Bacteria</taxon>
        <taxon>Bacillati</taxon>
        <taxon>Actinomycetota</taxon>
        <taxon>Actinomycetes</taxon>
        <taxon>Micrococcales</taxon>
        <taxon>Demequinaceae</taxon>
        <taxon>Demequina</taxon>
    </lineage>
</organism>
<dbReference type="GO" id="GO:0042867">
    <property type="term" value="P:pyruvate catabolic process"/>
    <property type="evidence" value="ECO:0007669"/>
    <property type="project" value="UniProtKB-UniRule"/>
</dbReference>
<feature type="binding site" evidence="3">
    <location>
        <position position="461"/>
    </location>
    <ligand>
        <name>Mg(2+)</name>
        <dbReference type="ChEBI" id="CHEBI:18420"/>
    </ligand>
</feature>
<keyword evidence="3" id="KW-0285">Flavoprotein</keyword>
<dbReference type="GO" id="GO:0008289">
    <property type="term" value="F:lipid binding"/>
    <property type="evidence" value="ECO:0007669"/>
    <property type="project" value="UniProtKB-UniRule"/>
</dbReference>